<dbReference type="Proteomes" id="UP000836841">
    <property type="component" value="Chromosome 1"/>
</dbReference>
<feature type="transmembrane region" description="Helical" evidence="1">
    <location>
        <begin position="407"/>
        <end position="426"/>
    </location>
</feature>
<dbReference type="PANTHER" id="PTHR33710:SF71">
    <property type="entry name" value="ENDONUCLEASE_EXONUCLEASE_PHOSPHATASE DOMAIN-CONTAINING PROTEIN"/>
    <property type="match status" value="1"/>
</dbReference>
<reference evidence="2 3" key="1">
    <citation type="submission" date="2022-03" db="EMBL/GenBank/DDBJ databases">
        <authorList>
            <person name="Nunn A."/>
            <person name="Chopra R."/>
            <person name="Nunn A."/>
            <person name="Contreras Garrido A."/>
        </authorList>
    </citation>
    <scope>NUCLEOTIDE SEQUENCE [LARGE SCALE GENOMIC DNA]</scope>
</reference>
<accession>A0AAU9R6L3</accession>
<keyword evidence="1" id="KW-1133">Transmembrane helix</keyword>
<organism evidence="2 3">
    <name type="scientific">Thlaspi arvense</name>
    <name type="common">Field penny-cress</name>
    <dbReference type="NCBI Taxonomy" id="13288"/>
    <lineage>
        <taxon>Eukaryota</taxon>
        <taxon>Viridiplantae</taxon>
        <taxon>Streptophyta</taxon>
        <taxon>Embryophyta</taxon>
        <taxon>Tracheophyta</taxon>
        <taxon>Spermatophyta</taxon>
        <taxon>Magnoliopsida</taxon>
        <taxon>eudicotyledons</taxon>
        <taxon>Gunneridae</taxon>
        <taxon>Pentapetalae</taxon>
        <taxon>rosids</taxon>
        <taxon>malvids</taxon>
        <taxon>Brassicales</taxon>
        <taxon>Brassicaceae</taxon>
        <taxon>Thlaspideae</taxon>
        <taxon>Thlaspi</taxon>
    </lineage>
</organism>
<keyword evidence="1" id="KW-0812">Transmembrane</keyword>
<keyword evidence="1" id="KW-0472">Membrane</keyword>
<evidence type="ECO:0000313" key="2">
    <source>
        <dbReference type="EMBL" id="CAH2034975.1"/>
    </source>
</evidence>
<feature type="non-terminal residue" evidence="2">
    <location>
        <position position="466"/>
    </location>
</feature>
<dbReference type="Gene3D" id="3.60.10.10">
    <property type="entry name" value="Endonuclease/exonuclease/phosphatase"/>
    <property type="match status" value="1"/>
</dbReference>
<sequence length="466" mass="55374">MEGYTWTGTRHLYTVKTRIDRAVANYHWLDMFPTAYVQILPWNGSDHCPLLIHTELYRKVGYKMFRYDNRWKCNLEVRDLVAKTWNTHCSTIPRVIFSKAIAKCRVALSRWKSSTIQNSQKQIVELRNLLNTAYEASQLDYNLIHSLKSQLQFQYKMEEEYWKLKSRILWLQVGARNTRYIHAKTKQRRAFNRILHLRNEKGHHFSKPEDLTTYVVSDDIQRILQLRPSITSADDVLTWAYTAQGSYSVKSGYYIQRRLITENTVPECQSTRIPDEVKQWRVAHNSLHVSDNLKNRRLNDGVFGRCVIIFSLNKREIITHTIWMAFIDEQQWEDSLHLELSDAPHAFTSEVPLIHDVIEDSSAYYCLVDASWALDGPYTANKAFNCFRVIRLYRRRKLLFRQNEYHYLWLFNVIAKSYIFSLLLMVEETRSMAKFYPHPPLQFCLLHVVDKLAKEARRHCKEYCIK</sequence>
<dbReference type="AlphaFoldDB" id="A0AAU9R6L3"/>
<dbReference type="SUPFAM" id="SSF56219">
    <property type="entry name" value="DNase I-like"/>
    <property type="match status" value="1"/>
</dbReference>
<evidence type="ECO:0000256" key="1">
    <source>
        <dbReference type="SAM" id="Phobius"/>
    </source>
</evidence>
<evidence type="ECO:0008006" key="4">
    <source>
        <dbReference type="Google" id="ProtNLM"/>
    </source>
</evidence>
<protein>
    <recommendedName>
        <fullName evidence="4">Transposase</fullName>
    </recommendedName>
</protein>
<dbReference type="InterPro" id="IPR036691">
    <property type="entry name" value="Endo/exonu/phosph_ase_sf"/>
</dbReference>
<dbReference type="EMBL" id="OU466857">
    <property type="protein sequence ID" value="CAH2034975.1"/>
    <property type="molecule type" value="Genomic_DNA"/>
</dbReference>
<gene>
    <name evidence="2" type="ORF">TAV2_LOCUS1021</name>
</gene>
<keyword evidence="3" id="KW-1185">Reference proteome</keyword>
<proteinExistence type="predicted"/>
<evidence type="ECO:0000313" key="3">
    <source>
        <dbReference type="Proteomes" id="UP000836841"/>
    </source>
</evidence>
<name>A0AAU9R6L3_THLAR</name>
<dbReference type="PANTHER" id="PTHR33710">
    <property type="entry name" value="BNAC02G09200D PROTEIN"/>
    <property type="match status" value="1"/>
</dbReference>